<name>A0A1V4SGH3_RUMHU</name>
<evidence type="ECO:0000256" key="1">
    <source>
        <dbReference type="SAM" id="Phobius"/>
    </source>
</evidence>
<sequence length="227" mass="25750">MTKNVKDILISVFCVLIAGAAALFILSWDEHALKIANLGVFFFKLVPFVFAIMAICFFPFEKISTPVKLLFCVSAFGVFFCYGVAKLIYYFIEQVTYEEFYLLLQLLTPFIILALAFALRCGGMKSKDVGIFGAISIIFMISGIEDLTSQYVRIAIVPGYQIPENWDWANHMTVFLGRVLTKNEAYIFIAVHFVIIALILYLAYSKNNPLKRLLKSKGVLENNEFNK</sequence>
<dbReference type="STRING" id="48256.CLHUN_31040"/>
<dbReference type="EMBL" id="MZGX01000022">
    <property type="protein sequence ID" value="OPX42960.1"/>
    <property type="molecule type" value="Genomic_DNA"/>
</dbReference>
<dbReference type="RefSeq" id="WP_080065543.1">
    <property type="nucleotide sequence ID" value="NZ_MZGX01000022.1"/>
</dbReference>
<reference evidence="2 3" key="1">
    <citation type="submission" date="2017-03" db="EMBL/GenBank/DDBJ databases">
        <title>Genome sequence of Clostridium hungatei DSM 14427.</title>
        <authorList>
            <person name="Poehlein A."/>
            <person name="Daniel R."/>
        </authorList>
    </citation>
    <scope>NUCLEOTIDE SEQUENCE [LARGE SCALE GENOMIC DNA]</scope>
    <source>
        <strain evidence="2 3">DSM 14427</strain>
    </source>
</reference>
<keyword evidence="1" id="KW-1133">Transmembrane helix</keyword>
<keyword evidence="1" id="KW-0812">Transmembrane</keyword>
<evidence type="ECO:0000313" key="2">
    <source>
        <dbReference type="EMBL" id="OPX42960.1"/>
    </source>
</evidence>
<comment type="caution">
    <text evidence="2">The sequence shown here is derived from an EMBL/GenBank/DDBJ whole genome shotgun (WGS) entry which is preliminary data.</text>
</comment>
<keyword evidence="3" id="KW-1185">Reference proteome</keyword>
<feature type="transmembrane region" description="Helical" evidence="1">
    <location>
        <begin position="40"/>
        <end position="60"/>
    </location>
</feature>
<dbReference type="OrthoDB" id="4560466at2"/>
<evidence type="ECO:0000313" key="3">
    <source>
        <dbReference type="Proteomes" id="UP000191554"/>
    </source>
</evidence>
<protein>
    <submittedName>
        <fullName evidence="2">Uncharacterized protein</fullName>
    </submittedName>
</protein>
<feature type="transmembrane region" description="Helical" evidence="1">
    <location>
        <begin position="185"/>
        <end position="204"/>
    </location>
</feature>
<dbReference type="Proteomes" id="UP000191554">
    <property type="component" value="Unassembled WGS sequence"/>
</dbReference>
<feature type="transmembrane region" description="Helical" evidence="1">
    <location>
        <begin position="126"/>
        <end position="144"/>
    </location>
</feature>
<gene>
    <name evidence="2" type="ORF">CLHUN_31040</name>
</gene>
<organism evidence="2 3">
    <name type="scientific">Ruminiclostridium hungatei</name>
    <name type="common">Clostridium hungatei</name>
    <dbReference type="NCBI Taxonomy" id="48256"/>
    <lineage>
        <taxon>Bacteria</taxon>
        <taxon>Bacillati</taxon>
        <taxon>Bacillota</taxon>
        <taxon>Clostridia</taxon>
        <taxon>Eubacteriales</taxon>
        <taxon>Oscillospiraceae</taxon>
        <taxon>Ruminiclostridium</taxon>
    </lineage>
</organism>
<dbReference type="AlphaFoldDB" id="A0A1V4SGH3"/>
<feature type="transmembrane region" description="Helical" evidence="1">
    <location>
        <begin position="100"/>
        <end position="119"/>
    </location>
</feature>
<proteinExistence type="predicted"/>
<accession>A0A1V4SGH3</accession>
<keyword evidence="1" id="KW-0472">Membrane</keyword>
<feature type="transmembrane region" description="Helical" evidence="1">
    <location>
        <begin position="67"/>
        <end position="88"/>
    </location>
</feature>
<feature type="transmembrane region" description="Helical" evidence="1">
    <location>
        <begin position="7"/>
        <end position="28"/>
    </location>
</feature>